<evidence type="ECO:0000313" key="3">
    <source>
        <dbReference type="EMBL" id="SMX77151.1"/>
    </source>
</evidence>
<organism evidence="3 4">
    <name type="scientific">Brevibacterium linens</name>
    <dbReference type="NCBI Taxonomy" id="1703"/>
    <lineage>
        <taxon>Bacteria</taxon>
        <taxon>Bacillati</taxon>
        <taxon>Actinomycetota</taxon>
        <taxon>Actinomycetes</taxon>
        <taxon>Micrococcales</taxon>
        <taxon>Brevibacteriaceae</taxon>
        <taxon>Brevibacterium</taxon>
    </lineage>
</organism>
<reference evidence="4" key="1">
    <citation type="submission" date="2017-03" db="EMBL/GenBank/DDBJ databases">
        <authorList>
            <person name="Monnet C."/>
        </authorList>
    </citation>
    <scope>NUCLEOTIDE SEQUENCE [LARGE SCALE GENOMIC DNA]</scope>
    <source>
        <strain evidence="4">Mu101</strain>
    </source>
</reference>
<feature type="domain" description="YdbS-like PH" evidence="2">
    <location>
        <begin position="78"/>
        <end position="154"/>
    </location>
</feature>
<evidence type="ECO:0000259" key="2">
    <source>
        <dbReference type="Pfam" id="PF03703"/>
    </source>
</evidence>
<sequence length="166" mass="18070">MNRDPFFSIGADVPFNRVSSKYGRKEVLASMILVVPLLIAALVVAIIFTSEMPWLHLAWIAVAVYGIISTIIILRQARAIGYAEREDDLLVRRGIMFHRATVVPYGRLQFVDVDAGPIDRMFGLATVKLHTASAATDATIPGLPRAEADRLRDSLAGLGQANLAGL</sequence>
<dbReference type="PANTHER" id="PTHR34473">
    <property type="entry name" value="UPF0699 TRANSMEMBRANE PROTEIN YDBS"/>
    <property type="match status" value="1"/>
</dbReference>
<dbReference type="PANTHER" id="PTHR34473:SF3">
    <property type="entry name" value="TRANSMEMBRANE PROTEIN-RELATED"/>
    <property type="match status" value="1"/>
</dbReference>
<keyword evidence="1" id="KW-0472">Membrane</keyword>
<proteinExistence type="predicted"/>
<keyword evidence="1" id="KW-0812">Transmembrane</keyword>
<dbReference type="AlphaFoldDB" id="A0A2H1IPS4"/>
<feature type="transmembrane region" description="Helical" evidence="1">
    <location>
        <begin position="54"/>
        <end position="74"/>
    </location>
</feature>
<accession>A0A2H1IPS4</accession>
<dbReference type="RefSeq" id="WP_101555686.1">
    <property type="nucleotide sequence ID" value="NZ_FXZA01000005.1"/>
</dbReference>
<dbReference type="Proteomes" id="UP000234498">
    <property type="component" value="Unassembled WGS sequence"/>
</dbReference>
<dbReference type="EMBL" id="FXZA01000005">
    <property type="protein sequence ID" value="SMX77151.1"/>
    <property type="molecule type" value="Genomic_DNA"/>
</dbReference>
<name>A0A2H1IPS4_BRELN</name>
<dbReference type="OrthoDB" id="7364633at2"/>
<dbReference type="Pfam" id="PF03703">
    <property type="entry name" value="bPH_2"/>
    <property type="match status" value="1"/>
</dbReference>
<gene>
    <name evidence="3" type="ORF">BLIN101_01440</name>
</gene>
<evidence type="ECO:0000256" key="1">
    <source>
        <dbReference type="SAM" id="Phobius"/>
    </source>
</evidence>
<feature type="transmembrane region" description="Helical" evidence="1">
    <location>
        <begin position="27"/>
        <end position="48"/>
    </location>
</feature>
<dbReference type="InterPro" id="IPR005182">
    <property type="entry name" value="YdbS-like_PH"/>
</dbReference>
<evidence type="ECO:0000313" key="4">
    <source>
        <dbReference type="Proteomes" id="UP000234498"/>
    </source>
</evidence>
<protein>
    <recommendedName>
        <fullName evidence="2">YdbS-like PH domain-containing protein</fullName>
    </recommendedName>
</protein>
<keyword evidence="1" id="KW-1133">Transmembrane helix</keyword>